<dbReference type="SUPFAM" id="SSF55729">
    <property type="entry name" value="Acyl-CoA N-acyltransferases (Nat)"/>
    <property type="match status" value="1"/>
</dbReference>
<dbReference type="EMBL" id="BSDE01000006">
    <property type="protein sequence ID" value="GLH74393.1"/>
    <property type="molecule type" value="Genomic_DNA"/>
</dbReference>
<dbReference type="PANTHER" id="PTHR43877">
    <property type="entry name" value="AMINOALKYLPHOSPHONATE N-ACETYLTRANSFERASE-RELATED-RELATED"/>
    <property type="match status" value="1"/>
</dbReference>
<dbReference type="Gene3D" id="3.40.630.30">
    <property type="match status" value="1"/>
</dbReference>
<feature type="domain" description="N-acetyltransferase" evidence="3">
    <location>
        <begin position="10"/>
        <end position="173"/>
    </location>
</feature>
<comment type="caution">
    <text evidence="4">The sequence shown here is derived from an EMBL/GenBank/DDBJ whole genome shotgun (WGS) entry which is preliminary data.</text>
</comment>
<dbReference type="Proteomes" id="UP001165069">
    <property type="component" value="Unassembled WGS sequence"/>
</dbReference>
<reference evidence="4 5" key="1">
    <citation type="journal article" date="2023" name="Antonie Van Leeuwenhoek">
        <title>Mesoterricola silvestris gen. nov., sp. nov., Mesoterricola sediminis sp. nov., Geothrix oryzae sp. nov., Geothrix edaphica sp. nov., Geothrix rubra sp. nov., and Geothrix limicola sp. nov., six novel members of Acidobacteriota isolated from soils.</title>
        <authorList>
            <person name="Itoh H."/>
            <person name="Sugisawa Y."/>
            <person name="Mise K."/>
            <person name="Xu Z."/>
            <person name="Kuniyasu M."/>
            <person name="Ushijima N."/>
            <person name="Kawano K."/>
            <person name="Kobayashi E."/>
            <person name="Shiratori Y."/>
            <person name="Masuda Y."/>
            <person name="Senoo K."/>
        </authorList>
    </citation>
    <scope>NUCLEOTIDE SEQUENCE [LARGE SCALE GENOMIC DNA]</scope>
    <source>
        <strain evidence="4 5">Red804</strain>
    </source>
</reference>
<dbReference type="RefSeq" id="WP_285576649.1">
    <property type="nucleotide sequence ID" value="NZ_BSDE01000006.1"/>
</dbReference>
<keyword evidence="5" id="KW-1185">Reference proteome</keyword>
<dbReference type="PROSITE" id="PS51186">
    <property type="entry name" value="GNAT"/>
    <property type="match status" value="1"/>
</dbReference>
<gene>
    <name evidence="4" type="ORF">GETHLI_28950</name>
</gene>
<evidence type="ECO:0000256" key="2">
    <source>
        <dbReference type="ARBA" id="ARBA00023315"/>
    </source>
</evidence>
<evidence type="ECO:0000256" key="1">
    <source>
        <dbReference type="ARBA" id="ARBA00022679"/>
    </source>
</evidence>
<keyword evidence="2" id="KW-0012">Acyltransferase</keyword>
<sequence length="180" mass="19892">MSDPAKEQTILVREARPADVEAIADIGRRSFTWAFGHLYQEAGLARYLEATYAVGKIAGSLSKPANLYLVAEVEGAVRGFLKLKVAQPGAAWQVQKLYIDPDLIQRGLGGQLMRAGEARMLEGGAGSAWLVVYTGNARAIRFYTDLGYEVTGPVFHDFEELRVEFKRMERRYGPAPTARP</sequence>
<evidence type="ECO:0000313" key="5">
    <source>
        <dbReference type="Proteomes" id="UP001165069"/>
    </source>
</evidence>
<organism evidence="4 5">
    <name type="scientific">Geothrix limicola</name>
    <dbReference type="NCBI Taxonomy" id="2927978"/>
    <lineage>
        <taxon>Bacteria</taxon>
        <taxon>Pseudomonadati</taxon>
        <taxon>Acidobacteriota</taxon>
        <taxon>Holophagae</taxon>
        <taxon>Holophagales</taxon>
        <taxon>Holophagaceae</taxon>
        <taxon>Geothrix</taxon>
    </lineage>
</organism>
<dbReference type="InterPro" id="IPR000182">
    <property type="entry name" value="GNAT_dom"/>
</dbReference>
<keyword evidence="1" id="KW-0808">Transferase</keyword>
<dbReference type="Pfam" id="PF00583">
    <property type="entry name" value="Acetyltransf_1"/>
    <property type="match status" value="1"/>
</dbReference>
<accession>A0ABQ5QI82</accession>
<dbReference type="InterPro" id="IPR016181">
    <property type="entry name" value="Acyl_CoA_acyltransferase"/>
</dbReference>
<name>A0ABQ5QI82_9BACT</name>
<dbReference type="CDD" id="cd04301">
    <property type="entry name" value="NAT_SF"/>
    <property type="match status" value="1"/>
</dbReference>
<evidence type="ECO:0000313" key="4">
    <source>
        <dbReference type="EMBL" id="GLH74393.1"/>
    </source>
</evidence>
<proteinExistence type="predicted"/>
<evidence type="ECO:0000259" key="3">
    <source>
        <dbReference type="PROSITE" id="PS51186"/>
    </source>
</evidence>
<dbReference type="InterPro" id="IPR050832">
    <property type="entry name" value="Bact_Acetyltransf"/>
</dbReference>
<protein>
    <submittedName>
        <fullName evidence="4">N-acetyltransferase</fullName>
    </submittedName>
</protein>